<dbReference type="SUPFAM" id="SSF48452">
    <property type="entry name" value="TPR-like"/>
    <property type="match status" value="1"/>
</dbReference>
<dbReference type="PROSITE" id="PS50088">
    <property type="entry name" value="ANK_REPEAT"/>
    <property type="match status" value="3"/>
</dbReference>
<dbReference type="PANTHER" id="PTHR46224">
    <property type="entry name" value="ANKYRIN REPEAT FAMILY PROTEIN"/>
    <property type="match status" value="1"/>
</dbReference>
<dbReference type="SUPFAM" id="SSF48403">
    <property type="entry name" value="Ankyrin repeat"/>
    <property type="match status" value="1"/>
</dbReference>
<dbReference type="InterPro" id="IPR036770">
    <property type="entry name" value="Ankyrin_rpt-contain_sf"/>
</dbReference>
<dbReference type="InterPro" id="IPR051616">
    <property type="entry name" value="Cul2-RING_E3_ligase_SR"/>
</dbReference>
<proteinExistence type="predicted"/>
<evidence type="ECO:0000259" key="2">
    <source>
        <dbReference type="Pfam" id="PF25575"/>
    </source>
</evidence>
<evidence type="ECO:0000313" key="3">
    <source>
        <dbReference type="EMBL" id="CAL4910624.1"/>
    </source>
</evidence>
<dbReference type="Gene3D" id="1.25.40.20">
    <property type="entry name" value="Ankyrin repeat-containing domain"/>
    <property type="match status" value="2"/>
</dbReference>
<dbReference type="InterPro" id="IPR019734">
    <property type="entry name" value="TPR_rpt"/>
</dbReference>
<dbReference type="Proteomes" id="UP001497457">
    <property type="component" value="Chromosome 12b"/>
</dbReference>
<feature type="repeat" description="ANK" evidence="1">
    <location>
        <begin position="222"/>
        <end position="255"/>
    </location>
</feature>
<dbReference type="InterPro" id="IPR011990">
    <property type="entry name" value="TPR-like_helical_dom_sf"/>
</dbReference>
<protein>
    <recommendedName>
        <fullName evidence="2">Serine/threonine-protein kinase BSK1-like TPR repeats domain-containing protein</fullName>
    </recommendedName>
</protein>
<feature type="repeat" description="ANK" evidence="1">
    <location>
        <begin position="125"/>
        <end position="157"/>
    </location>
</feature>
<dbReference type="Gene3D" id="1.25.40.10">
    <property type="entry name" value="Tetratricopeptide repeat domain"/>
    <property type="match status" value="1"/>
</dbReference>
<dbReference type="PROSITE" id="PS50297">
    <property type="entry name" value="ANK_REP_REGION"/>
    <property type="match status" value="3"/>
</dbReference>
<feature type="domain" description="Serine/threonine-protein kinase BSK1-like TPR repeats" evidence="2">
    <location>
        <begin position="316"/>
        <end position="389"/>
    </location>
</feature>
<dbReference type="PANTHER" id="PTHR46224:SF10">
    <property type="entry name" value="OS01G0189100 PROTEIN"/>
    <property type="match status" value="1"/>
</dbReference>
<dbReference type="SMART" id="SM00028">
    <property type="entry name" value="TPR"/>
    <property type="match status" value="2"/>
</dbReference>
<evidence type="ECO:0000313" key="4">
    <source>
        <dbReference type="Proteomes" id="UP001497457"/>
    </source>
</evidence>
<name>A0ABC8WJ19_9POAL</name>
<dbReference type="Pfam" id="PF00023">
    <property type="entry name" value="Ank"/>
    <property type="match status" value="1"/>
</dbReference>
<keyword evidence="1" id="KW-0040">ANK repeat</keyword>
<accession>A0ABC8WJ19</accession>
<dbReference type="InterPro" id="IPR058209">
    <property type="entry name" value="TPR_BSK1_C"/>
</dbReference>
<feature type="repeat" description="ANK" evidence="1">
    <location>
        <begin position="92"/>
        <end position="124"/>
    </location>
</feature>
<dbReference type="Pfam" id="PF25575">
    <property type="entry name" value="TPR_BSK1_C"/>
    <property type="match status" value="1"/>
</dbReference>
<sequence>MAAPFIYCRSSIDGDTEDALLKASFDGDLDRIKGIMKRLGIGIGNRAAVFSYTNKHGFGVLHCAAFQGHLEVCKYLVEELGGDPNIPAAATEGLTPVMASAQSGDVLTLKYLLDHGGELMKSDEKGFTVLHHAALTGSCNVTEFLLSKGMPVDIDFGHGTPLFHAATVGQDKTLKILLDHHANPSFIFSGIGNPLMAALVNRSLKCMKLLIKAGADVNGKGTFTSPLLVATEQGGYTNFIELLLKAGADPNIPDDLGRFPIELAALNDCRDEVEMLFPLTSPIPDLPNWSVDGVISHAKLKNEKPLDERQSNRRKAILKSQADMAFRRKEYDVASKIYDSLLDRAPDATLYSNRSLCRLLIGDGEGALSDAYQCRRMRPNWAKACYRQAAAHMLLKEYKQAHDALLDAQNLDPGNDEIERELRKAMVLMKTSSVT</sequence>
<evidence type="ECO:0000256" key="1">
    <source>
        <dbReference type="PROSITE-ProRule" id="PRU00023"/>
    </source>
</evidence>
<dbReference type="AlphaFoldDB" id="A0ABC8WJ19"/>
<dbReference type="EMBL" id="OZ075122">
    <property type="protein sequence ID" value="CAL4910624.1"/>
    <property type="molecule type" value="Genomic_DNA"/>
</dbReference>
<gene>
    <name evidence="3" type="ORF">URODEC1_LOCUS14476</name>
</gene>
<reference evidence="3 4" key="2">
    <citation type="submission" date="2024-10" db="EMBL/GenBank/DDBJ databases">
        <authorList>
            <person name="Ryan C."/>
        </authorList>
    </citation>
    <scope>NUCLEOTIDE SEQUENCE [LARGE SCALE GENOMIC DNA]</scope>
</reference>
<dbReference type="SMART" id="SM00248">
    <property type="entry name" value="ANK"/>
    <property type="match status" value="6"/>
</dbReference>
<keyword evidence="4" id="KW-1185">Reference proteome</keyword>
<reference evidence="4" key="1">
    <citation type="submission" date="2024-06" db="EMBL/GenBank/DDBJ databases">
        <authorList>
            <person name="Ryan C."/>
        </authorList>
    </citation>
    <scope>NUCLEOTIDE SEQUENCE [LARGE SCALE GENOMIC DNA]</scope>
</reference>
<dbReference type="Pfam" id="PF12796">
    <property type="entry name" value="Ank_2"/>
    <property type="match status" value="2"/>
</dbReference>
<dbReference type="PRINTS" id="PR01415">
    <property type="entry name" value="ANKYRIN"/>
</dbReference>
<organism evidence="3 4">
    <name type="scientific">Urochloa decumbens</name>
    <dbReference type="NCBI Taxonomy" id="240449"/>
    <lineage>
        <taxon>Eukaryota</taxon>
        <taxon>Viridiplantae</taxon>
        <taxon>Streptophyta</taxon>
        <taxon>Embryophyta</taxon>
        <taxon>Tracheophyta</taxon>
        <taxon>Spermatophyta</taxon>
        <taxon>Magnoliopsida</taxon>
        <taxon>Liliopsida</taxon>
        <taxon>Poales</taxon>
        <taxon>Poaceae</taxon>
        <taxon>PACMAD clade</taxon>
        <taxon>Panicoideae</taxon>
        <taxon>Panicodae</taxon>
        <taxon>Paniceae</taxon>
        <taxon>Melinidinae</taxon>
        <taxon>Urochloa</taxon>
    </lineage>
</organism>
<dbReference type="InterPro" id="IPR002110">
    <property type="entry name" value="Ankyrin_rpt"/>
</dbReference>